<gene>
    <name evidence="1" type="ORF">FVW59_19285</name>
</gene>
<proteinExistence type="predicted"/>
<protein>
    <submittedName>
        <fullName evidence="1">Uncharacterized protein</fullName>
    </submittedName>
</protein>
<evidence type="ECO:0000313" key="2">
    <source>
        <dbReference type="Proteomes" id="UP000321933"/>
    </source>
</evidence>
<dbReference type="AlphaFoldDB" id="A0A5C8ZN41"/>
<sequence>MRDQSNSVAEFLESEFDVGKYDDCSSLTLVQWSNALVQRWAMQATCRPECIQEVELEQYKNAIHSFLANPLWPESINRVPRKWSYRGESYSSVREPLAADIESRIVDVKDLYAAALGGQSVMFPASLYTPLLEIDLGATDDQLKAEFSSWLERKRQGMDDAPSFMEFSDSMFRNWHKHRVLAFIDISLYALVCGESIPNHLIGKHLYPDEFNVDTGERVRKVVRPLAKQLLSDSNIAAMGRAAAHGFYSSLEKM</sequence>
<dbReference type="OrthoDB" id="6506881at2"/>
<dbReference type="Pfam" id="PF19924">
    <property type="entry name" value="DUF6387"/>
    <property type="match status" value="1"/>
</dbReference>
<dbReference type="InterPro" id="IPR045664">
    <property type="entry name" value="DUF6387"/>
</dbReference>
<reference evidence="1 2" key="1">
    <citation type="submission" date="2019-08" db="EMBL/GenBank/DDBJ databases">
        <title>Parahaliea maris sp. nov., isolated from the surface seawater.</title>
        <authorList>
            <person name="Liu Y."/>
        </authorList>
    </citation>
    <scope>NUCLEOTIDE SEQUENCE [LARGE SCALE GENOMIC DNA]</scope>
    <source>
        <strain evidence="1 2">S2-26</strain>
    </source>
</reference>
<accession>A0A5C8ZN41</accession>
<dbReference type="RefSeq" id="WP_148066021.1">
    <property type="nucleotide sequence ID" value="NZ_VRYZ01000012.1"/>
</dbReference>
<evidence type="ECO:0000313" key="1">
    <source>
        <dbReference type="EMBL" id="TXS88977.1"/>
    </source>
</evidence>
<organism evidence="1 2">
    <name type="scientific">Parahaliea aestuarii</name>
    <dbReference type="NCBI Taxonomy" id="1852021"/>
    <lineage>
        <taxon>Bacteria</taxon>
        <taxon>Pseudomonadati</taxon>
        <taxon>Pseudomonadota</taxon>
        <taxon>Gammaproteobacteria</taxon>
        <taxon>Cellvibrionales</taxon>
        <taxon>Halieaceae</taxon>
        <taxon>Parahaliea</taxon>
    </lineage>
</organism>
<dbReference type="EMBL" id="VRYZ01000012">
    <property type="protein sequence ID" value="TXS88977.1"/>
    <property type="molecule type" value="Genomic_DNA"/>
</dbReference>
<name>A0A5C8ZN41_9GAMM</name>
<dbReference type="Proteomes" id="UP000321933">
    <property type="component" value="Unassembled WGS sequence"/>
</dbReference>
<keyword evidence="2" id="KW-1185">Reference proteome</keyword>
<comment type="caution">
    <text evidence="1">The sequence shown here is derived from an EMBL/GenBank/DDBJ whole genome shotgun (WGS) entry which is preliminary data.</text>
</comment>